<evidence type="ECO:0000313" key="3">
    <source>
        <dbReference type="Proteomes" id="UP000326565"/>
    </source>
</evidence>
<name>A0A5N5XDD5_9EURO</name>
<accession>A0A5N5XDD5</accession>
<evidence type="ECO:0000256" key="1">
    <source>
        <dbReference type="SAM" id="Phobius"/>
    </source>
</evidence>
<keyword evidence="1" id="KW-1133">Transmembrane helix</keyword>
<feature type="transmembrane region" description="Helical" evidence="1">
    <location>
        <begin position="42"/>
        <end position="65"/>
    </location>
</feature>
<dbReference type="EMBL" id="ML732162">
    <property type="protein sequence ID" value="KAB8078077.1"/>
    <property type="molecule type" value="Genomic_DNA"/>
</dbReference>
<protein>
    <submittedName>
        <fullName evidence="2">Uncharacterized protein</fullName>
    </submittedName>
</protein>
<dbReference type="Proteomes" id="UP000326565">
    <property type="component" value="Unassembled WGS sequence"/>
</dbReference>
<proteinExistence type="predicted"/>
<gene>
    <name evidence="2" type="ORF">BDV29DRAFT_26959</name>
</gene>
<sequence length="99" mass="11699">MVAYWELWSWCYEYKELRWSLRTALFCSVLSDPHLYTIGSDILIPVFYILNIGASLLAIMLLWNIHIKTSLLLRSHENSQSQASTHLFSPYLNQTNYRQ</sequence>
<keyword evidence="1" id="KW-0472">Membrane</keyword>
<organism evidence="2 3">
    <name type="scientific">Aspergillus leporis</name>
    <dbReference type="NCBI Taxonomy" id="41062"/>
    <lineage>
        <taxon>Eukaryota</taxon>
        <taxon>Fungi</taxon>
        <taxon>Dikarya</taxon>
        <taxon>Ascomycota</taxon>
        <taxon>Pezizomycotina</taxon>
        <taxon>Eurotiomycetes</taxon>
        <taxon>Eurotiomycetidae</taxon>
        <taxon>Eurotiales</taxon>
        <taxon>Aspergillaceae</taxon>
        <taxon>Aspergillus</taxon>
        <taxon>Aspergillus subgen. Circumdati</taxon>
    </lineage>
</organism>
<keyword evidence="3" id="KW-1185">Reference proteome</keyword>
<dbReference type="AlphaFoldDB" id="A0A5N5XDD5"/>
<keyword evidence="1" id="KW-0812">Transmembrane</keyword>
<reference evidence="2 3" key="1">
    <citation type="submission" date="2019-04" db="EMBL/GenBank/DDBJ databases">
        <title>Friends and foes A comparative genomics study of 23 Aspergillus species from section Flavi.</title>
        <authorList>
            <consortium name="DOE Joint Genome Institute"/>
            <person name="Kjaerbolling I."/>
            <person name="Vesth T."/>
            <person name="Frisvad J.C."/>
            <person name="Nybo J.L."/>
            <person name="Theobald S."/>
            <person name="Kildgaard S."/>
            <person name="Isbrandt T."/>
            <person name="Kuo A."/>
            <person name="Sato A."/>
            <person name="Lyhne E.K."/>
            <person name="Kogle M.E."/>
            <person name="Wiebenga A."/>
            <person name="Kun R.S."/>
            <person name="Lubbers R.J."/>
            <person name="Makela M.R."/>
            <person name="Barry K."/>
            <person name="Chovatia M."/>
            <person name="Clum A."/>
            <person name="Daum C."/>
            <person name="Haridas S."/>
            <person name="He G."/>
            <person name="LaButti K."/>
            <person name="Lipzen A."/>
            <person name="Mondo S."/>
            <person name="Riley R."/>
            <person name="Salamov A."/>
            <person name="Simmons B.A."/>
            <person name="Magnuson J.K."/>
            <person name="Henrissat B."/>
            <person name="Mortensen U.H."/>
            <person name="Larsen T.O."/>
            <person name="Devries R.P."/>
            <person name="Grigoriev I.V."/>
            <person name="Machida M."/>
            <person name="Baker S.E."/>
            <person name="Andersen M.R."/>
        </authorList>
    </citation>
    <scope>NUCLEOTIDE SEQUENCE [LARGE SCALE GENOMIC DNA]</scope>
    <source>
        <strain evidence="2 3">CBS 151.66</strain>
    </source>
</reference>
<evidence type="ECO:0000313" key="2">
    <source>
        <dbReference type="EMBL" id="KAB8078077.1"/>
    </source>
</evidence>